<keyword evidence="3" id="KW-1185">Reference proteome</keyword>
<evidence type="ECO:0000313" key="2">
    <source>
        <dbReference type="EMBL" id="QEG23285.1"/>
    </source>
</evidence>
<reference evidence="2 3" key="1">
    <citation type="submission" date="2019-08" db="EMBL/GenBank/DDBJ databases">
        <title>Deep-cultivation of Planctomycetes and their phenomic and genomic characterization uncovers novel biology.</title>
        <authorList>
            <person name="Wiegand S."/>
            <person name="Jogler M."/>
            <person name="Boedeker C."/>
            <person name="Pinto D."/>
            <person name="Vollmers J."/>
            <person name="Rivas-Marin E."/>
            <person name="Kohn T."/>
            <person name="Peeters S.H."/>
            <person name="Heuer A."/>
            <person name="Rast P."/>
            <person name="Oberbeckmann S."/>
            <person name="Bunk B."/>
            <person name="Jeske O."/>
            <person name="Meyerdierks A."/>
            <person name="Storesund J.E."/>
            <person name="Kallscheuer N."/>
            <person name="Luecker S."/>
            <person name="Lage O.M."/>
            <person name="Pohl T."/>
            <person name="Merkel B.J."/>
            <person name="Hornburger P."/>
            <person name="Mueller R.-W."/>
            <person name="Bruemmer F."/>
            <person name="Labrenz M."/>
            <person name="Spormann A.M."/>
            <person name="Op den Camp H."/>
            <person name="Overmann J."/>
            <person name="Amann R."/>
            <person name="Jetten M.S.M."/>
            <person name="Mascher T."/>
            <person name="Medema M.H."/>
            <person name="Devos D.P."/>
            <person name="Kaster A.-K."/>
            <person name="Ovreas L."/>
            <person name="Rohde M."/>
            <person name="Galperin M.Y."/>
            <person name="Jogler C."/>
        </authorList>
    </citation>
    <scope>NUCLEOTIDE SEQUENCE [LARGE SCALE GENOMIC DNA]</scope>
    <source>
        <strain evidence="2 3">FC18</strain>
    </source>
</reference>
<accession>A0A5B9PDL2</accession>
<proteinExistence type="predicted"/>
<feature type="transmembrane region" description="Helical" evidence="1">
    <location>
        <begin position="34"/>
        <end position="56"/>
    </location>
</feature>
<dbReference type="KEGG" id="mff:MFFC18_31810"/>
<sequence>MIIRFPLKVCPSGKLQTFDGLLANRTPMFFESEFYAHVCAYFALWFLTGFPSRFFAKITNLVICSLT</sequence>
<keyword evidence="1" id="KW-0812">Transmembrane</keyword>
<evidence type="ECO:0000256" key="1">
    <source>
        <dbReference type="SAM" id="Phobius"/>
    </source>
</evidence>
<gene>
    <name evidence="2" type="ORF">MFFC18_31810</name>
</gene>
<keyword evidence="1" id="KW-1133">Transmembrane helix</keyword>
<name>A0A5B9PDL2_9BACT</name>
<evidence type="ECO:0000313" key="3">
    <source>
        <dbReference type="Proteomes" id="UP000322214"/>
    </source>
</evidence>
<organism evidence="2 3">
    <name type="scientific">Mariniblastus fucicola</name>
    <dbReference type="NCBI Taxonomy" id="980251"/>
    <lineage>
        <taxon>Bacteria</taxon>
        <taxon>Pseudomonadati</taxon>
        <taxon>Planctomycetota</taxon>
        <taxon>Planctomycetia</taxon>
        <taxon>Pirellulales</taxon>
        <taxon>Pirellulaceae</taxon>
        <taxon>Mariniblastus</taxon>
    </lineage>
</organism>
<dbReference type="EMBL" id="CP042912">
    <property type="protein sequence ID" value="QEG23285.1"/>
    <property type="molecule type" value="Genomic_DNA"/>
</dbReference>
<protein>
    <submittedName>
        <fullName evidence="2">Uncharacterized protein</fullName>
    </submittedName>
</protein>
<dbReference type="Proteomes" id="UP000322214">
    <property type="component" value="Chromosome"/>
</dbReference>
<keyword evidence="1" id="KW-0472">Membrane</keyword>
<dbReference type="STRING" id="980251.GCA_001642875_00576"/>
<dbReference type="AlphaFoldDB" id="A0A5B9PDL2"/>